<sequence length="69" mass="7718">MSNKYRAVNIIIRDTGTLIASLSVTLLHHLFFELSTAKRSRLAEVIAFPQMQLLVMISSTLSCYFAAIT</sequence>
<reference evidence="2 3" key="1">
    <citation type="journal article" date="2016" name="Mol. Biol. Evol.">
        <title>Comparative Genomics of Early-Diverging Mushroom-Forming Fungi Provides Insights into the Origins of Lignocellulose Decay Capabilities.</title>
        <authorList>
            <person name="Nagy L.G."/>
            <person name="Riley R."/>
            <person name="Tritt A."/>
            <person name="Adam C."/>
            <person name="Daum C."/>
            <person name="Floudas D."/>
            <person name="Sun H."/>
            <person name="Yadav J.S."/>
            <person name="Pangilinan J."/>
            <person name="Larsson K.H."/>
            <person name="Matsuura K."/>
            <person name="Barry K."/>
            <person name="Labutti K."/>
            <person name="Kuo R."/>
            <person name="Ohm R.A."/>
            <person name="Bhattacharya S.S."/>
            <person name="Shirouzu T."/>
            <person name="Yoshinaga Y."/>
            <person name="Martin F.M."/>
            <person name="Grigoriev I.V."/>
            <person name="Hibbett D.S."/>
        </authorList>
    </citation>
    <scope>NUCLEOTIDE SEQUENCE [LARGE SCALE GENOMIC DNA]</scope>
    <source>
        <strain evidence="2 3">CBS 109695</strain>
    </source>
</reference>
<dbReference type="AlphaFoldDB" id="A0A166NGT4"/>
<keyword evidence="3" id="KW-1185">Reference proteome</keyword>
<feature type="transmembrane region" description="Helical" evidence="1">
    <location>
        <begin position="12"/>
        <end position="31"/>
    </location>
</feature>
<proteinExistence type="predicted"/>
<keyword evidence="1" id="KW-1133">Transmembrane helix</keyword>
<evidence type="ECO:0000313" key="3">
    <source>
        <dbReference type="Proteomes" id="UP000076532"/>
    </source>
</evidence>
<evidence type="ECO:0000313" key="2">
    <source>
        <dbReference type="EMBL" id="KZP24991.1"/>
    </source>
</evidence>
<accession>A0A166NGT4</accession>
<evidence type="ECO:0000256" key="1">
    <source>
        <dbReference type="SAM" id="Phobius"/>
    </source>
</evidence>
<keyword evidence="1" id="KW-0472">Membrane</keyword>
<protein>
    <submittedName>
        <fullName evidence="2">Uncharacterized protein</fullName>
    </submittedName>
</protein>
<gene>
    <name evidence="2" type="ORF">FIBSPDRAFT_400877</name>
</gene>
<organism evidence="2 3">
    <name type="scientific">Athelia psychrophila</name>
    <dbReference type="NCBI Taxonomy" id="1759441"/>
    <lineage>
        <taxon>Eukaryota</taxon>
        <taxon>Fungi</taxon>
        <taxon>Dikarya</taxon>
        <taxon>Basidiomycota</taxon>
        <taxon>Agaricomycotina</taxon>
        <taxon>Agaricomycetes</taxon>
        <taxon>Agaricomycetidae</taxon>
        <taxon>Atheliales</taxon>
        <taxon>Atheliaceae</taxon>
        <taxon>Athelia</taxon>
    </lineage>
</organism>
<dbReference type="Proteomes" id="UP000076532">
    <property type="component" value="Unassembled WGS sequence"/>
</dbReference>
<keyword evidence="1" id="KW-0812">Transmembrane</keyword>
<name>A0A166NGT4_9AGAM</name>
<dbReference type="EMBL" id="KV417523">
    <property type="protein sequence ID" value="KZP24991.1"/>
    <property type="molecule type" value="Genomic_DNA"/>
</dbReference>
<feature type="transmembrane region" description="Helical" evidence="1">
    <location>
        <begin position="51"/>
        <end position="68"/>
    </location>
</feature>